<keyword evidence="2 3" id="KW-0119">Carbohydrate metabolism</keyword>
<dbReference type="InterPro" id="IPR028995">
    <property type="entry name" value="Glyco_hydro_57/38_cen_sf"/>
</dbReference>
<dbReference type="SUPFAM" id="SSF88688">
    <property type="entry name" value="Families 57/38 glycoside transferase middle domain"/>
    <property type="match status" value="1"/>
</dbReference>
<dbReference type="Gene3D" id="1.20.1430.10">
    <property type="entry name" value="Families 57/38 glycoside transferase, middle domain"/>
    <property type="match status" value="1"/>
</dbReference>
<evidence type="ECO:0000259" key="5">
    <source>
        <dbReference type="Pfam" id="PF09210"/>
    </source>
</evidence>
<keyword evidence="7" id="KW-1185">Reference proteome</keyword>
<reference evidence="6 7" key="1">
    <citation type="journal article" date="2011" name="Stand. Genomic Sci.">
        <title>Complete genome sequence of Treponema succinifaciens type strain (6091).</title>
        <authorList>
            <person name="Han C."/>
            <person name="Gronow S."/>
            <person name="Teshima H."/>
            <person name="Lapidus A."/>
            <person name="Nolan M."/>
            <person name="Lucas S."/>
            <person name="Hammon N."/>
            <person name="Deshpande S."/>
            <person name="Cheng J.F."/>
            <person name="Zeytun A."/>
            <person name="Tapia R."/>
            <person name="Goodwin L."/>
            <person name="Pitluck S."/>
            <person name="Liolios K."/>
            <person name="Pagani I."/>
            <person name="Ivanova N."/>
            <person name="Mavromatis K."/>
            <person name="Mikhailova N."/>
            <person name="Huntemann M."/>
            <person name="Pati A."/>
            <person name="Chen A."/>
            <person name="Palaniappan K."/>
            <person name="Land M."/>
            <person name="Hauser L."/>
            <person name="Brambilla E.M."/>
            <person name="Rohde M."/>
            <person name="Goker M."/>
            <person name="Woyke T."/>
            <person name="Bristow J."/>
            <person name="Eisen J.A."/>
            <person name="Markowitz V."/>
            <person name="Hugenholtz P."/>
            <person name="Kyrpides N.C."/>
            <person name="Klenk H.P."/>
            <person name="Detter J.C."/>
        </authorList>
    </citation>
    <scope>NUCLEOTIDE SEQUENCE [LARGE SCALE GENOMIC DNA]</scope>
    <source>
        <strain evidence="7">ATCC 33096 / DSM 2489 / 6091</strain>
    </source>
</reference>
<dbReference type="SUPFAM" id="SSF88713">
    <property type="entry name" value="Glycoside hydrolase/deacetylase"/>
    <property type="match status" value="1"/>
</dbReference>
<dbReference type="PANTHER" id="PTHR41695:SF1">
    <property type="entry name" value="1,4-ALPHA-GLUCAN BRANCHING ENZYME TK1436"/>
    <property type="match status" value="1"/>
</dbReference>
<dbReference type="CDD" id="cd10792">
    <property type="entry name" value="GH57N_AmyC_like"/>
    <property type="match status" value="1"/>
</dbReference>
<dbReference type="AlphaFoldDB" id="F2NS72"/>
<dbReference type="KEGG" id="tsu:Tresu_1471"/>
<evidence type="ECO:0000256" key="2">
    <source>
        <dbReference type="ARBA" id="ARBA00023277"/>
    </source>
</evidence>
<proteinExistence type="inferred from homology"/>
<evidence type="ECO:0000259" key="4">
    <source>
        <dbReference type="Pfam" id="PF03065"/>
    </source>
</evidence>
<comment type="similarity">
    <text evidence="1 3">Belongs to the glycosyl hydrolase 57 family.</text>
</comment>
<dbReference type="Proteomes" id="UP000006852">
    <property type="component" value="Chromosome"/>
</dbReference>
<dbReference type="PANTHER" id="PTHR41695">
    <property type="entry name" value="1,4-ALPHA-GLUCAN BRANCHING ENZYME RV3031-RELATED"/>
    <property type="match status" value="1"/>
</dbReference>
<feature type="domain" description="1,4-alpha-glucan branching enzyme C-terminal" evidence="5">
    <location>
        <begin position="427"/>
        <end position="525"/>
    </location>
</feature>
<dbReference type="InterPro" id="IPR011330">
    <property type="entry name" value="Glyco_hydro/deAcase_b/a-brl"/>
</dbReference>
<evidence type="ECO:0008006" key="8">
    <source>
        <dbReference type="Google" id="ProtNLM"/>
    </source>
</evidence>
<dbReference type="Gene3D" id="3.20.110.10">
    <property type="entry name" value="Glycoside hydrolase 38, N terminal domain"/>
    <property type="match status" value="1"/>
</dbReference>
<dbReference type="InterPro" id="IPR040042">
    <property type="entry name" value="Branching_enz_MT3115-like"/>
</dbReference>
<dbReference type="GO" id="GO:0005576">
    <property type="term" value="C:extracellular region"/>
    <property type="evidence" value="ECO:0007669"/>
    <property type="project" value="TreeGrafter"/>
</dbReference>
<evidence type="ECO:0000256" key="1">
    <source>
        <dbReference type="ARBA" id="ARBA00006821"/>
    </source>
</evidence>
<organism evidence="6 7">
    <name type="scientific">Treponema succinifaciens (strain ATCC 33096 / DSM 2489 / 6091)</name>
    <dbReference type="NCBI Taxonomy" id="869209"/>
    <lineage>
        <taxon>Bacteria</taxon>
        <taxon>Pseudomonadati</taxon>
        <taxon>Spirochaetota</taxon>
        <taxon>Spirochaetia</taxon>
        <taxon>Spirochaetales</taxon>
        <taxon>Treponemataceae</taxon>
        <taxon>Treponema</taxon>
    </lineage>
</organism>
<evidence type="ECO:0000256" key="3">
    <source>
        <dbReference type="RuleBase" id="RU361196"/>
    </source>
</evidence>
<dbReference type="OrthoDB" id="9803279at2"/>
<sequence length="529" mass="60580">MSEKKLVLIIEANQGYIPQTEDKEGFQVQNSILFSAITETYIPLLNMFCQLEKENIPFKLGLVISPSIYALLSDSSIQDKYIEYLDELIKLGNAEVLRCKDSNCLEQAKTCLESIEKTKSDFTETYGKNLLEKIKYFEKLGIIELIPTAATFSYLPHYSDYPEAINAQIETGLYSQRIFFGDTGDGFWLPYMGWNKSLERPLRSYGINYTILDARAILFSEQCPQEGIFSPVRTKSSLVIFGSDPDTPQDIAGEDGFSTNEAYRSQIRDIGFDLEQEKLGDFFGKTDARIPTGFKYWSNESEDDDLVPYNSAQAKKQIINDALNFYTSKAEKLEQAANIMQEKDTVLVCAIPAEFLGQKWHEGVEWLENVIRCRASKRGFEFELCKNLLDNQFSLPKIEPYQCSANGLGYGEDLLDNTNSWMIRYTRKATQRIIDLAERFPSETSLKERLLNMAAKQVLLAQSGDWPAMIHDGKTPNYIEELFKDEILSFTRVFDSLASNTVSTEWLTSCERKNTIFPWLNYRIFSKKK</sequence>
<name>F2NS72_TRES6</name>
<dbReference type="RefSeq" id="WP_013701655.1">
    <property type="nucleotide sequence ID" value="NC_015385.1"/>
</dbReference>
<dbReference type="GO" id="GO:0030979">
    <property type="term" value="P:alpha-glucan biosynthetic process"/>
    <property type="evidence" value="ECO:0007669"/>
    <property type="project" value="InterPro"/>
</dbReference>
<evidence type="ECO:0000313" key="6">
    <source>
        <dbReference type="EMBL" id="AEB14373.1"/>
    </source>
</evidence>
<dbReference type="eggNOG" id="COG1543">
    <property type="taxonomic scope" value="Bacteria"/>
</dbReference>
<dbReference type="InterPro" id="IPR004300">
    <property type="entry name" value="Glyco_hydro_57_N"/>
</dbReference>
<dbReference type="InterPro" id="IPR027291">
    <property type="entry name" value="Glyco_hydro_38_N_sf"/>
</dbReference>
<protein>
    <recommendedName>
        <fullName evidence="8">Glycoside hydrolase family 57</fullName>
    </recommendedName>
</protein>
<dbReference type="InterPro" id="IPR037090">
    <property type="entry name" value="57_glycoside_trans_central"/>
</dbReference>
<dbReference type="GO" id="GO:0003844">
    <property type="term" value="F:1,4-alpha-glucan branching enzyme activity"/>
    <property type="evidence" value="ECO:0007669"/>
    <property type="project" value="InterPro"/>
</dbReference>
<reference evidence="7" key="2">
    <citation type="submission" date="2011-04" db="EMBL/GenBank/DDBJ databases">
        <title>The complete genome of chromosome of Treponema succinifaciens DSM 2489.</title>
        <authorList>
            <person name="Lucas S."/>
            <person name="Copeland A."/>
            <person name="Lapidus A."/>
            <person name="Bruce D."/>
            <person name="Goodwin L."/>
            <person name="Pitluck S."/>
            <person name="Peters L."/>
            <person name="Kyrpides N."/>
            <person name="Mavromatis K."/>
            <person name="Ivanova N."/>
            <person name="Ovchinnikova G."/>
            <person name="Teshima H."/>
            <person name="Detter J.C."/>
            <person name="Tapia R."/>
            <person name="Han C."/>
            <person name="Land M."/>
            <person name="Hauser L."/>
            <person name="Markowitz V."/>
            <person name="Cheng J.-F."/>
            <person name="Hugenholtz P."/>
            <person name="Woyke T."/>
            <person name="Wu D."/>
            <person name="Gronow S."/>
            <person name="Wellnitz S."/>
            <person name="Brambilla E."/>
            <person name="Klenk H.-P."/>
            <person name="Eisen J.A."/>
        </authorList>
    </citation>
    <scope>NUCLEOTIDE SEQUENCE [LARGE SCALE GENOMIC DNA]</scope>
    <source>
        <strain evidence="7">ATCC 33096 / DSM 2489 / 6091</strain>
    </source>
</reference>
<accession>F2NS72</accession>
<dbReference type="EMBL" id="CP002631">
    <property type="protein sequence ID" value="AEB14373.1"/>
    <property type="molecule type" value="Genomic_DNA"/>
</dbReference>
<dbReference type="InterPro" id="IPR015293">
    <property type="entry name" value="BE_C"/>
</dbReference>
<dbReference type="GeneID" id="302998630"/>
<gene>
    <name evidence="6" type="ordered locus">Tresu_1471</name>
</gene>
<dbReference type="Pfam" id="PF03065">
    <property type="entry name" value="Glyco_hydro_57"/>
    <property type="match status" value="1"/>
</dbReference>
<feature type="domain" description="Glycoside hydrolase family 57 N-terminal" evidence="4">
    <location>
        <begin position="8"/>
        <end position="250"/>
    </location>
</feature>
<dbReference type="Pfam" id="PF09210">
    <property type="entry name" value="BE_C"/>
    <property type="match status" value="1"/>
</dbReference>
<evidence type="ECO:0000313" key="7">
    <source>
        <dbReference type="Proteomes" id="UP000006852"/>
    </source>
</evidence>
<dbReference type="STRING" id="869209.Tresu_1471"/>
<dbReference type="HOGENOM" id="CLU_008192_1_0_12"/>